<feature type="transmembrane region" description="Helical" evidence="1">
    <location>
        <begin position="6"/>
        <end position="22"/>
    </location>
</feature>
<name>A0A371R6P5_9CREN</name>
<sequence>MNLTFELLTSIIITIIGIYLFQKIQYDYRLVNIFKKYPLPTLIKSGGIIDLDKLYIFVQNFRYRVNARGAVQYTVDGNIIKILAGPGELEIVFEAWGFLDFYRIHRSIKVVE</sequence>
<evidence type="ECO:0000256" key="1">
    <source>
        <dbReference type="SAM" id="Phobius"/>
    </source>
</evidence>
<proteinExistence type="predicted"/>
<accession>A0A371R6P5</accession>
<reference evidence="4 5" key="1">
    <citation type="submission" date="2017-07" db="EMBL/GenBank/DDBJ databases">
        <title>Draft genome sequence of aerobic hyperthermophilic archaea, Pyrobaculum aerophilum YKB31 and YKB32.</title>
        <authorList>
            <person name="Mochizuki T."/>
            <person name="Berliner A.J."/>
            <person name="Yoshida-Takashima Y."/>
            <person name="Takaki Y."/>
            <person name="Nunoura T."/>
            <person name="Takai K."/>
        </authorList>
    </citation>
    <scope>NUCLEOTIDE SEQUENCE [LARGE SCALE GENOMIC DNA]</scope>
    <source>
        <strain evidence="2 5">YKB31</strain>
        <strain evidence="3 4">YKB32</strain>
    </source>
</reference>
<keyword evidence="1" id="KW-1133">Transmembrane helix</keyword>
<comment type="caution">
    <text evidence="3">The sequence shown here is derived from an EMBL/GenBank/DDBJ whole genome shotgun (WGS) entry which is preliminary data.</text>
</comment>
<gene>
    <name evidence="2" type="ORF">CGL51_07320</name>
    <name evidence="3" type="ORF">CGL52_00970</name>
</gene>
<evidence type="ECO:0000313" key="4">
    <source>
        <dbReference type="Proteomes" id="UP000256877"/>
    </source>
</evidence>
<dbReference type="EMBL" id="NMUE01000020">
    <property type="protein sequence ID" value="RFA95689.1"/>
    <property type="molecule type" value="Genomic_DNA"/>
</dbReference>
<dbReference type="Proteomes" id="UP000257123">
    <property type="component" value="Unassembled WGS sequence"/>
</dbReference>
<evidence type="ECO:0000313" key="5">
    <source>
        <dbReference type="Proteomes" id="UP000257123"/>
    </source>
</evidence>
<dbReference type="OrthoDB" id="27868at2157"/>
<dbReference type="EMBL" id="NMUF01000002">
    <property type="protein sequence ID" value="RFB00196.1"/>
    <property type="molecule type" value="Genomic_DNA"/>
</dbReference>
<protein>
    <submittedName>
        <fullName evidence="3">Uncharacterized protein</fullName>
    </submittedName>
</protein>
<dbReference type="AlphaFoldDB" id="A0A371R6P5"/>
<keyword evidence="1" id="KW-0472">Membrane</keyword>
<keyword evidence="1" id="KW-0812">Transmembrane</keyword>
<dbReference type="RefSeq" id="WP_116421250.1">
    <property type="nucleotide sequence ID" value="NZ_NMUE01000020.1"/>
</dbReference>
<dbReference type="Proteomes" id="UP000256877">
    <property type="component" value="Unassembled WGS sequence"/>
</dbReference>
<evidence type="ECO:0000313" key="2">
    <source>
        <dbReference type="EMBL" id="RFA95689.1"/>
    </source>
</evidence>
<evidence type="ECO:0000313" key="3">
    <source>
        <dbReference type="EMBL" id="RFB00196.1"/>
    </source>
</evidence>
<organism evidence="3 4">
    <name type="scientific">Pyrobaculum aerophilum</name>
    <dbReference type="NCBI Taxonomy" id="13773"/>
    <lineage>
        <taxon>Archaea</taxon>
        <taxon>Thermoproteota</taxon>
        <taxon>Thermoprotei</taxon>
        <taxon>Thermoproteales</taxon>
        <taxon>Thermoproteaceae</taxon>
        <taxon>Pyrobaculum</taxon>
    </lineage>
</organism>